<protein>
    <submittedName>
        <fullName evidence="2">Uncharacterized protein</fullName>
    </submittedName>
</protein>
<feature type="transmembrane region" description="Helical" evidence="1">
    <location>
        <begin position="113"/>
        <end position="132"/>
    </location>
</feature>
<evidence type="ECO:0000256" key="1">
    <source>
        <dbReference type="SAM" id="Phobius"/>
    </source>
</evidence>
<gene>
    <name evidence="2" type="ORF">F506_03705</name>
</gene>
<keyword evidence="1" id="KW-0812">Transmembrane</keyword>
<feature type="transmembrane region" description="Helical" evidence="1">
    <location>
        <begin position="144"/>
        <end position="163"/>
    </location>
</feature>
<organism evidence="2 3">
    <name type="scientific">Herbaspirillum hiltneri N3</name>
    <dbReference type="NCBI Taxonomy" id="1262470"/>
    <lineage>
        <taxon>Bacteria</taxon>
        <taxon>Pseudomonadati</taxon>
        <taxon>Pseudomonadota</taxon>
        <taxon>Betaproteobacteria</taxon>
        <taxon>Burkholderiales</taxon>
        <taxon>Oxalobacteraceae</taxon>
        <taxon>Herbaspirillum</taxon>
    </lineage>
</organism>
<proteinExistence type="predicted"/>
<name>A0ABM5UXJ4_9BURK</name>
<keyword evidence="1" id="KW-1133">Transmembrane helix</keyword>
<accession>A0ABM5UXJ4</accession>
<keyword evidence="1" id="KW-0472">Membrane</keyword>
<dbReference type="EMBL" id="CP011409">
    <property type="protein sequence ID" value="AKZ61891.1"/>
    <property type="molecule type" value="Genomic_DNA"/>
</dbReference>
<evidence type="ECO:0000313" key="2">
    <source>
        <dbReference type="EMBL" id="AKZ61891.1"/>
    </source>
</evidence>
<sequence>MGNLEAIHRVSSSTTLKALLQEICAKDFLQYSSTNDRLSVEVDGRQLAEVYPSGEVRWKADTSPEAPVGLVIGQSSLHFVFRLGAHGDVNVKRRSQEPPSNYQIGAMQLDRRMYGGIGAFFGLVMAWILLHTVLETFYFDRMEKWLICLLGIIAGSIVGRIVASGKWPAL</sequence>
<reference evidence="3" key="1">
    <citation type="journal article" date="2015" name="Genome Announc.">
        <title>Complete Genome Sequence of Herbaspirillum hiltneri N3 (DSM 17495), Isolated from Surface-Sterilized Wheat Roots.</title>
        <authorList>
            <person name="Guizelini D."/>
            <person name="Saizaki P.M."/>
            <person name="Coimbra N.A."/>
            <person name="Weiss V.A."/>
            <person name="Faoro H."/>
            <person name="Sfeir M.Z."/>
            <person name="Baura V.A."/>
            <person name="Monteiro R.A."/>
            <person name="Chubatsu L.S."/>
            <person name="Souza E.M."/>
            <person name="Cruz L.M."/>
            <person name="Pedrosa F.O."/>
            <person name="Raittz R.T."/>
            <person name="Marchaukoski J.N."/>
            <person name="Steffens M.B."/>
        </authorList>
    </citation>
    <scope>NUCLEOTIDE SEQUENCE [LARGE SCALE GENOMIC DNA]</scope>
    <source>
        <strain evidence="3">N3</strain>
    </source>
</reference>
<keyword evidence="3" id="KW-1185">Reference proteome</keyword>
<evidence type="ECO:0000313" key="3">
    <source>
        <dbReference type="Proteomes" id="UP000063429"/>
    </source>
</evidence>
<dbReference type="Proteomes" id="UP000063429">
    <property type="component" value="Chromosome"/>
</dbReference>